<dbReference type="InterPro" id="IPR013087">
    <property type="entry name" value="Znf_C2H2_type"/>
</dbReference>
<dbReference type="STRING" id="34508.A0A4U5PBD0"/>
<feature type="domain" description="C2H2-type" evidence="5">
    <location>
        <begin position="189"/>
        <end position="218"/>
    </location>
</feature>
<evidence type="ECO:0000313" key="6">
    <source>
        <dbReference type="EMBL" id="TKR93461.1"/>
    </source>
</evidence>
<dbReference type="GO" id="GO:0000981">
    <property type="term" value="F:DNA-binding transcription factor activity, RNA polymerase II-specific"/>
    <property type="evidence" value="ECO:0007669"/>
    <property type="project" value="TreeGrafter"/>
</dbReference>
<dbReference type="GO" id="GO:0008270">
    <property type="term" value="F:zinc ion binding"/>
    <property type="evidence" value="ECO:0007669"/>
    <property type="project" value="UniProtKB-KW"/>
</dbReference>
<organism evidence="6 7">
    <name type="scientific">Steinernema carpocapsae</name>
    <name type="common">Entomopathogenic nematode</name>
    <dbReference type="NCBI Taxonomy" id="34508"/>
    <lineage>
        <taxon>Eukaryota</taxon>
        <taxon>Metazoa</taxon>
        <taxon>Ecdysozoa</taxon>
        <taxon>Nematoda</taxon>
        <taxon>Chromadorea</taxon>
        <taxon>Rhabditida</taxon>
        <taxon>Tylenchina</taxon>
        <taxon>Panagrolaimomorpha</taxon>
        <taxon>Strongyloidoidea</taxon>
        <taxon>Steinernematidae</taxon>
        <taxon>Steinernema</taxon>
    </lineage>
</organism>
<keyword evidence="7" id="KW-1185">Reference proteome</keyword>
<comment type="caution">
    <text evidence="6">The sequence shown here is derived from an EMBL/GenBank/DDBJ whole genome shotgun (WGS) entry which is preliminary data.</text>
</comment>
<dbReference type="EMBL" id="AZBU02000002">
    <property type="protein sequence ID" value="TKR93461.1"/>
    <property type="molecule type" value="Genomic_DNA"/>
</dbReference>
<evidence type="ECO:0000256" key="1">
    <source>
        <dbReference type="ARBA" id="ARBA00022723"/>
    </source>
</evidence>
<keyword evidence="3" id="KW-0862">Zinc</keyword>
<keyword evidence="1" id="KW-0479">Metal-binding</keyword>
<dbReference type="OrthoDB" id="6365676at2759"/>
<dbReference type="PANTHER" id="PTHR23235">
    <property type="entry name" value="KRUEPPEL-LIKE TRANSCRIPTION FACTOR"/>
    <property type="match status" value="1"/>
</dbReference>
<gene>
    <name evidence="6" type="ORF">L596_007915</name>
</gene>
<evidence type="ECO:0000256" key="3">
    <source>
        <dbReference type="ARBA" id="ARBA00022833"/>
    </source>
</evidence>
<dbReference type="PROSITE" id="PS00028">
    <property type="entry name" value="ZINC_FINGER_C2H2_1"/>
    <property type="match status" value="1"/>
</dbReference>
<reference evidence="6 7" key="1">
    <citation type="journal article" date="2015" name="Genome Biol.">
        <title>Comparative genomics of Steinernema reveals deeply conserved gene regulatory networks.</title>
        <authorList>
            <person name="Dillman A.R."/>
            <person name="Macchietto M."/>
            <person name="Porter C.F."/>
            <person name="Rogers A."/>
            <person name="Williams B."/>
            <person name="Antoshechkin I."/>
            <person name="Lee M.M."/>
            <person name="Goodwin Z."/>
            <person name="Lu X."/>
            <person name="Lewis E.E."/>
            <person name="Goodrich-Blair H."/>
            <person name="Stock S.P."/>
            <person name="Adams B.J."/>
            <person name="Sternberg P.W."/>
            <person name="Mortazavi A."/>
        </authorList>
    </citation>
    <scope>NUCLEOTIDE SEQUENCE [LARGE SCALE GENOMIC DNA]</scope>
    <source>
        <strain evidence="6 7">ALL</strain>
    </source>
</reference>
<dbReference type="Gene3D" id="3.30.160.60">
    <property type="entry name" value="Classic Zinc Finger"/>
    <property type="match status" value="1"/>
</dbReference>
<dbReference type="FunFam" id="3.30.160.60:FF:000021">
    <property type="entry name" value="Basic krueppel-like factor 3"/>
    <property type="match status" value="1"/>
</dbReference>
<dbReference type="PROSITE" id="PS50157">
    <property type="entry name" value="ZINC_FINGER_C2H2_2"/>
    <property type="match status" value="1"/>
</dbReference>
<dbReference type="GO" id="GO:0000978">
    <property type="term" value="F:RNA polymerase II cis-regulatory region sequence-specific DNA binding"/>
    <property type="evidence" value="ECO:0007669"/>
    <property type="project" value="TreeGrafter"/>
</dbReference>
<reference evidence="6 7" key="2">
    <citation type="journal article" date="2019" name="G3 (Bethesda)">
        <title>Hybrid Assembly of the Genome of the Entomopathogenic Nematode Steinernema carpocapsae Identifies the X-Chromosome.</title>
        <authorList>
            <person name="Serra L."/>
            <person name="Macchietto M."/>
            <person name="Macias-Munoz A."/>
            <person name="McGill C.J."/>
            <person name="Rodriguez I.M."/>
            <person name="Rodriguez B."/>
            <person name="Murad R."/>
            <person name="Mortazavi A."/>
        </authorList>
    </citation>
    <scope>NUCLEOTIDE SEQUENCE [LARGE SCALE GENOMIC DNA]</scope>
    <source>
        <strain evidence="6 7">ALL</strain>
    </source>
</reference>
<keyword evidence="2 4" id="KW-0863">Zinc-finger</keyword>
<accession>A0A4U5PBD0</accession>
<sequence>MAVQLQNIEQNPLSKLMEQCSRLGSTAASVSSKLPQASPAAAKKDPLPFPANYGISTSAAAALVDPASVYQSSATNPYAGYWPGTTAPWWPETPWNAAAALSEGANSYNQYLTSNFQGIFSAAATTTASRQNTASSNVSVVSRASGSSNVSSGGGGKYPSARANCECPNCQETERIGLANMPAKKRGIHNCHVPGCGKVYSKSSHLKAHLRWHSGERPSVSRPRH</sequence>
<evidence type="ECO:0000313" key="7">
    <source>
        <dbReference type="Proteomes" id="UP000298663"/>
    </source>
</evidence>
<dbReference type="AlphaFoldDB" id="A0A4U5PBD0"/>
<evidence type="ECO:0000256" key="2">
    <source>
        <dbReference type="ARBA" id="ARBA00022771"/>
    </source>
</evidence>
<evidence type="ECO:0000259" key="5">
    <source>
        <dbReference type="PROSITE" id="PS50157"/>
    </source>
</evidence>
<dbReference type="SUPFAM" id="SSF57667">
    <property type="entry name" value="beta-beta-alpha zinc fingers"/>
    <property type="match status" value="1"/>
</dbReference>
<dbReference type="Proteomes" id="UP000298663">
    <property type="component" value="Unassembled WGS sequence"/>
</dbReference>
<protein>
    <recommendedName>
        <fullName evidence="5">C2H2-type domain-containing protein</fullName>
    </recommendedName>
</protein>
<proteinExistence type="predicted"/>
<dbReference type="InterPro" id="IPR036236">
    <property type="entry name" value="Znf_C2H2_sf"/>
</dbReference>
<name>A0A4U5PBD0_STECR</name>
<dbReference type="PANTHER" id="PTHR23235:SF15">
    <property type="entry name" value="SP1, ISOFORM F"/>
    <property type="match status" value="1"/>
</dbReference>
<evidence type="ECO:0000256" key="4">
    <source>
        <dbReference type="PROSITE-ProRule" id="PRU00042"/>
    </source>
</evidence>